<sequence>MDATDSSGGIGVLLGVDHVIFRECLRDWIGGAHGIAVVGEARSSAEVPHVAARLRPDVVLLSTGGDRPAAELRVLREVRRRLPRTKIVVLSLRNASPVEEALEHGTHWCLRSTSTRADLVLALRNVAARNVAAHTEGPSPSHFPPLRQVDGGDGPRWRACLSTREQEVLDLVSQALSNAQIGARLSITEGTVKRHLRNIYAKLGAVSRIDAINKAAYASPTWNSPHDAAGTQHAPAPGSGGDGQRPISQQHLTVQALDRR</sequence>
<evidence type="ECO:0000313" key="6">
    <source>
        <dbReference type="EMBL" id="PZG53345.1"/>
    </source>
</evidence>
<dbReference type="RefSeq" id="WP_111165977.1">
    <property type="nucleotide sequence ID" value="NZ_POUA01000025.1"/>
</dbReference>
<dbReference type="InterPro" id="IPR016032">
    <property type="entry name" value="Sig_transdc_resp-reg_C-effctor"/>
</dbReference>
<dbReference type="Pfam" id="PF00196">
    <property type="entry name" value="GerE"/>
    <property type="match status" value="1"/>
</dbReference>
<dbReference type="Gene3D" id="3.40.50.2300">
    <property type="match status" value="1"/>
</dbReference>
<feature type="domain" description="Response regulatory" evidence="5">
    <location>
        <begin position="11"/>
        <end position="127"/>
    </location>
</feature>
<reference evidence="6 7" key="1">
    <citation type="submission" date="2018-01" db="EMBL/GenBank/DDBJ databases">
        <title>Draft genome sequence of Sphaerisporangium sp. 7K107.</title>
        <authorList>
            <person name="Sahin N."/>
            <person name="Saygin H."/>
            <person name="Ay H."/>
        </authorList>
    </citation>
    <scope>NUCLEOTIDE SEQUENCE [LARGE SCALE GENOMIC DNA]</scope>
    <source>
        <strain evidence="6 7">7K107</strain>
    </source>
</reference>
<proteinExistence type="predicted"/>
<dbReference type="PROSITE" id="PS50110">
    <property type="entry name" value="RESPONSE_REGULATORY"/>
    <property type="match status" value="1"/>
</dbReference>
<evidence type="ECO:0000259" key="4">
    <source>
        <dbReference type="PROSITE" id="PS50043"/>
    </source>
</evidence>
<comment type="caution">
    <text evidence="2">Lacks conserved residue(s) required for the propagation of feature annotation.</text>
</comment>
<gene>
    <name evidence="6" type="ORF">C1I98_05480</name>
</gene>
<dbReference type="GO" id="GO:0000160">
    <property type="term" value="P:phosphorelay signal transduction system"/>
    <property type="evidence" value="ECO:0007669"/>
    <property type="project" value="InterPro"/>
</dbReference>
<protein>
    <submittedName>
        <fullName evidence="6">DNA-binding response regulator</fullName>
    </submittedName>
</protein>
<dbReference type="CDD" id="cd06170">
    <property type="entry name" value="LuxR_C_like"/>
    <property type="match status" value="1"/>
</dbReference>
<evidence type="ECO:0000256" key="1">
    <source>
        <dbReference type="ARBA" id="ARBA00023125"/>
    </source>
</evidence>
<keyword evidence="7" id="KW-1185">Reference proteome</keyword>
<dbReference type="InterPro" id="IPR039420">
    <property type="entry name" value="WalR-like"/>
</dbReference>
<dbReference type="PRINTS" id="PR00038">
    <property type="entry name" value="HTHLUXR"/>
</dbReference>
<comment type="caution">
    <text evidence="6">The sequence shown here is derived from an EMBL/GenBank/DDBJ whole genome shotgun (WGS) entry which is preliminary data.</text>
</comment>
<dbReference type="PANTHER" id="PTHR43214">
    <property type="entry name" value="TWO-COMPONENT RESPONSE REGULATOR"/>
    <property type="match status" value="1"/>
</dbReference>
<evidence type="ECO:0000313" key="7">
    <source>
        <dbReference type="Proteomes" id="UP000248544"/>
    </source>
</evidence>
<name>A0A2W2HNZ4_9ACTN</name>
<dbReference type="GO" id="GO:0006355">
    <property type="term" value="P:regulation of DNA-templated transcription"/>
    <property type="evidence" value="ECO:0007669"/>
    <property type="project" value="InterPro"/>
</dbReference>
<keyword evidence="1 6" id="KW-0238">DNA-binding</keyword>
<dbReference type="PROSITE" id="PS50043">
    <property type="entry name" value="HTH_LUXR_2"/>
    <property type="match status" value="1"/>
</dbReference>
<organism evidence="6 7">
    <name type="scientific">Spongiactinospora gelatinilytica</name>
    <dbReference type="NCBI Taxonomy" id="2666298"/>
    <lineage>
        <taxon>Bacteria</taxon>
        <taxon>Bacillati</taxon>
        <taxon>Actinomycetota</taxon>
        <taxon>Actinomycetes</taxon>
        <taxon>Streptosporangiales</taxon>
        <taxon>Streptosporangiaceae</taxon>
        <taxon>Spongiactinospora</taxon>
    </lineage>
</organism>
<dbReference type="GO" id="GO:0003677">
    <property type="term" value="F:DNA binding"/>
    <property type="evidence" value="ECO:0007669"/>
    <property type="project" value="UniProtKB-KW"/>
</dbReference>
<dbReference type="Proteomes" id="UP000248544">
    <property type="component" value="Unassembled WGS sequence"/>
</dbReference>
<dbReference type="SUPFAM" id="SSF52172">
    <property type="entry name" value="CheY-like"/>
    <property type="match status" value="1"/>
</dbReference>
<evidence type="ECO:0000256" key="3">
    <source>
        <dbReference type="SAM" id="MobiDB-lite"/>
    </source>
</evidence>
<dbReference type="AlphaFoldDB" id="A0A2W2HNZ4"/>
<accession>A0A2W2HNZ4</accession>
<feature type="domain" description="HTH luxR-type" evidence="4">
    <location>
        <begin position="154"/>
        <end position="219"/>
    </location>
</feature>
<feature type="region of interest" description="Disordered" evidence="3">
    <location>
        <begin position="223"/>
        <end position="260"/>
    </location>
</feature>
<dbReference type="PANTHER" id="PTHR43214:SF43">
    <property type="entry name" value="TWO-COMPONENT RESPONSE REGULATOR"/>
    <property type="match status" value="1"/>
</dbReference>
<dbReference type="SMART" id="SM00421">
    <property type="entry name" value="HTH_LUXR"/>
    <property type="match status" value="1"/>
</dbReference>
<dbReference type="InterPro" id="IPR011006">
    <property type="entry name" value="CheY-like_superfamily"/>
</dbReference>
<dbReference type="InterPro" id="IPR000792">
    <property type="entry name" value="Tscrpt_reg_LuxR_C"/>
</dbReference>
<evidence type="ECO:0000256" key="2">
    <source>
        <dbReference type="PROSITE-ProRule" id="PRU00169"/>
    </source>
</evidence>
<dbReference type="SUPFAM" id="SSF46894">
    <property type="entry name" value="C-terminal effector domain of the bipartite response regulators"/>
    <property type="match status" value="1"/>
</dbReference>
<evidence type="ECO:0000259" key="5">
    <source>
        <dbReference type="PROSITE" id="PS50110"/>
    </source>
</evidence>
<dbReference type="EMBL" id="POUA01000025">
    <property type="protein sequence ID" value="PZG53345.1"/>
    <property type="molecule type" value="Genomic_DNA"/>
</dbReference>
<dbReference type="InterPro" id="IPR001789">
    <property type="entry name" value="Sig_transdc_resp-reg_receiver"/>
</dbReference>